<keyword evidence="1" id="KW-0238">DNA-binding</keyword>
<dbReference type="EMBL" id="BK014744">
    <property type="protein sequence ID" value="DAD73777.1"/>
    <property type="molecule type" value="Genomic_DNA"/>
</dbReference>
<accession>A0A8S5LUU5</accession>
<organism evidence="1">
    <name type="scientific">Siphoviridae sp. ctMsr1</name>
    <dbReference type="NCBI Taxonomy" id="2826264"/>
    <lineage>
        <taxon>Viruses</taxon>
        <taxon>Duplodnaviria</taxon>
        <taxon>Heunggongvirae</taxon>
        <taxon>Uroviricota</taxon>
        <taxon>Caudoviricetes</taxon>
    </lineage>
</organism>
<protein>
    <submittedName>
        <fullName evidence="1">DNA-binding protein</fullName>
    </submittedName>
</protein>
<proteinExistence type="predicted"/>
<evidence type="ECO:0000313" key="1">
    <source>
        <dbReference type="EMBL" id="DAD73777.1"/>
    </source>
</evidence>
<reference evidence="1" key="1">
    <citation type="journal article" date="2021" name="Proc. Natl. Acad. Sci. U.S.A.">
        <title>A Catalog of Tens of Thousands of Viruses from Human Metagenomes Reveals Hidden Associations with Chronic Diseases.</title>
        <authorList>
            <person name="Tisza M.J."/>
            <person name="Buck C.B."/>
        </authorList>
    </citation>
    <scope>NUCLEOTIDE SEQUENCE</scope>
    <source>
        <strain evidence="1">CtMsr1</strain>
    </source>
</reference>
<sequence>MGVTRQTVYNLESGRTTKEASLYYYELYLQEVKRRRDDARNQM</sequence>
<name>A0A8S5LUU5_9CAUD</name>
<dbReference type="GO" id="GO:0003677">
    <property type="term" value="F:DNA binding"/>
    <property type="evidence" value="ECO:0007669"/>
    <property type="project" value="UniProtKB-KW"/>
</dbReference>